<dbReference type="PANTHER" id="PTHR43792">
    <property type="entry name" value="GNAT FAMILY, PUTATIVE (AFU_ORTHOLOGUE AFUA_3G00765)-RELATED-RELATED"/>
    <property type="match status" value="1"/>
</dbReference>
<comment type="similarity">
    <text evidence="3">Belongs to the acetyltransferase family. RimJ subfamily.</text>
</comment>
<dbReference type="CDD" id="cd04301">
    <property type="entry name" value="NAT_SF"/>
    <property type="match status" value="1"/>
</dbReference>
<dbReference type="PANTHER" id="PTHR43792:SF8">
    <property type="entry name" value="[RIBOSOMAL PROTEIN US5]-ALANINE N-ACETYLTRANSFERASE"/>
    <property type="match status" value="1"/>
</dbReference>
<dbReference type="RefSeq" id="WP_134714024.1">
    <property type="nucleotide sequence ID" value="NZ_SDKM01000003.1"/>
</dbReference>
<dbReference type="EMBL" id="SDKM01000003">
    <property type="protein sequence ID" value="RYP88361.1"/>
    <property type="molecule type" value="Genomic_DNA"/>
</dbReference>
<dbReference type="Pfam" id="PF13302">
    <property type="entry name" value="Acetyltransf_3"/>
    <property type="match status" value="1"/>
</dbReference>
<dbReference type="InterPro" id="IPR051531">
    <property type="entry name" value="N-acetyltransferase"/>
</dbReference>
<keyword evidence="1 6" id="KW-0808">Transferase</keyword>
<dbReference type="InterPro" id="IPR016181">
    <property type="entry name" value="Acyl_CoA_acyltransferase"/>
</dbReference>
<comment type="caution">
    <text evidence="6">The sequence shown here is derived from an EMBL/GenBank/DDBJ whole genome shotgun (WGS) entry which is preliminary data.</text>
</comment>
<dbReference type="GO" id="GO:0016747">
    <property type="term" value="F:acyltransferase activity, transferring groups other than amino-acyl groups"/>
    <property type="evidence" value="ECO:0007669"/>
    <property type="project" value="InterPro"/>
</dbReference>
<gene>
    <name evidence="6" type="ORF">EKO23_03260</name>
</gene>
<accession>A0A4Q4ZL96</accession>
<dbReference type="SUPFAM" id="SSF55729">
    <property type="entry name" value="Acyl-CoA N-acyltransferases (Nat)"/>
    <property type="match status" value="1"/>
</dbReference>
<feature type="compositionally biased region" description="Basic and acidic residues" evidence="4">
    <location>
        <begin position="18"/>
        <end position="29"/>
    </location>
</feature>
<evidence type="ECO:0000313" key="6">
    <source>
        <dbReference type="EMBL" id="RYP88361.1"/>
    </source>
</evidence>
<keyword evidence="2" id="KW-0012">Acyltransferase</keyword>
<dbReference type="Gene3D" id="3.40.630.30">
    <property type="match status" value="1"/>
</dbReference>
<evidence type="ECO:0000259" key="5">
    <source>
        <dbReference type="PROSITE" id="PS51186"/>
    </source>
</evidence>
<evidence type="ECO:0000256" key="3">
    <source>
        <dbReference type="ARBA" id="ARBA00038502"/>
    </source>
</evidence>
<feature type="region of interest" description="Disordered" evidence="4">
    <location>
        <begin position="1"/>
        <end position="39"/>
    </location>
</feature>
<dbReference type="InterPro" id="IPR000182">
    <property type="entry name" value="GNAT_dom"/>
</dbReference>
<protein>
    <submittedName>
        <fullName evidence="6">N-acetyltransferase</fullName>
    </submittedName>
</protein>
<organism evidence="6 7">
    <name type="scientific">Nocardioides guangzhouensis</name>
    <dbReference type="NCBI Taxonomy" id="2497878"/>
    <lineage>
        <taxon>Bacteria</taxon>
        <taxon>Bacillati</taxon>
        <taxon>Actinomycetota</taxon>
        <taxon>Actinomycetes</taxon>
        <taxon>Propionibacteriales</taxon>
        <taxon>Nocardioidaceae</taxon>
        <taxon>Nocardioides</taxon>
    </lineage>
</organism>
<evidence type="ECO:0000256" key="4">
    <source>
        <dbReference type="SAM" id="MobiDB-lite"/>
    </source>
</evidence>
<dbReference type="OrthoDB" id="9814648at2"/>
<name>A0A4Q4ZL96_9ACTN</name>
<sequence>MSQRVRLRPLEQGELGEPWDHDAEHDDFGPRGGYLTPPPCSLDEQGVLGIEADGELVGVVSWVWQRWGPNAGSRNPMIGVWVQAGHRGRGHGTEAQRQLVDLFFRHTPVNRVEAHTDVENIAEQRALEKVGMTREGTTRGAQWRNGAFRDGHSYAVLRAEWPTA</sequence>
<evidence type="ECO:0000256" key="1">
    <source>
        <dbReference type="ARBA" id="ARBA00022679"/>
    </source>
</evidence>
<evidence type="ECO:0000313" key="7">
    <source>
        <dbReference type="Proteomes" id="UP000295198"/>
    </source>
</evidence>
<feature type="domain" description="N-acetyltransferase" evidence="5">
    <location>
        <begin position="1"/>
        <end position="155"/>
    </location>
</feature>
<evidence type="ECO:0000256" key="2">
    <source>
        <dbReference type="ARBA" id="ARBA00023315"/>
    </source>
</evidence>
<dbReference type="AlphaFoldDB" id="A0A4Q4ZL96"/>
<dbReference type="Proteomes" id="UP000295198">
    <property type="component" value="Unassembled WGS sequence"/>
</dbReference>
<dbReference type="PROSITE" id="PS51186">
    <property type="entry name" value="GNAT"/>
    <property type="match status" value="1"/>
</dbReference>
<keyword evidence="7" id="KW-1185">Reference proteome</keyword>
<reference evidence="6 7" key="1">
    <citation type="submission" date="2019-01" db="EMBL/GenBank/DDBJ databases">
        <title>Nocardioides guangzhouensis sp. nov., an actinobacterium isolated from soil.</title>
        <authorList>
            <person name="Fu Y."/>
            <person name="Cai Y."/>
            <person name="Lin Z."/>
            <person name="Chen P."/>
        </authorList>
    </citation>
    <scope>NUCLEOTIDE SEQUENCE [LARGE SCALE GENOMIC DNA]</scope>
    <source>
        <strain evidence="6 7">130</strain>
    </source>
</reference>
<proteinExistence type="inferred from homology"/>